<reference evidence="1" key="1">
    <citation type="submission" date="2020-05" db="EMBL/GenBank/DDBJ databases">
        <title>Large-scale comparative analyses of tick genomes elucidate their genetic diversity and vector capacities.</title>
        <authorList>
            <person name="Jia N."/>
            <person name="Wang J."/>
            <person name="Shi W."/>
            <person name="Du L."/>
            <person name="Sun Y."/>
            <person name="Zhan W."/>
            <person name="Jiang J."/>
            <person name="Wang Q."/>
            <person name="Zhang B."/>
            <person name="Ji P."/>
            <person name="Sakyi L.B."/>
            <person name="Cui X."/>
            <person name="Yuan T."/>
            <person name="Jiang B."/>
            <person name="Yang W."/>
            <person name="Lam T.T.-Y."/>
            <person name="Chang Q."/>
            <person name="Ding S."/>
            <person name="Wang X."/>
            <person name="Zhu J."/>
            <person name="Ruan X."/>
            <person name="Zhao L."/>
            <person name="Wei J."/>
            <person name="Que T."/>
            <person name="Du C."/>
            <person name="Cheng J."/>
            <person name="Dai P."/>
            <person name="Han X."/>
            <person name="Huang E."/>
            <person name="Gao Y."/>
            <person name="Liu J."/>
            <person name="Shao H."/>
            <person name="Ye R."/>
            <person name="Li L."/>
            <person name="Wei W."/>
            <person name="Wang X."/>
            <person name="Wang C."/>
            <person name="Yang T."/>
            <person name="Huo Q."/>
            <person name="Li W."/>
            <person name="Guo W."/>
            <person name="Chen H."/>
            <person name="Zhou L."/>
            <person name="Ni X."/>
            <person name="Tian J."/>
            <person name="Zhou Y."/>
            <person name="Sheng Y."/>
            <person name="Liu T."/>
            <person name="Pan Y."/>
            <person name="Xia L."/>
            <person name="Li J."/>
            <person name="Zhao F."/>
            <person name="Cao W."/>
        </authorList>
    </citation>
    <scope>NUCLEOTIDE SEQUENCE</scope>
    <source>
        <strain evidence="1">Dsil-2018</strain>
    </source>
</reference>
<protein>
    <submittedName>
        <fullName evidence="1">Uncharacterized protein</fullName>
    </submittedName>
</protein>
<sequence length="99" mass="11331">MKAGQKFSSFEELQSAIADYERMVYAEFWIRQLRTVHAARKKGIRHPIDENLTYYSLTYSCKLGGRTHKSVSTGARTKETSVASTCHAREGSMKRKQVK</sequence>
<accession>A0ACB8DP70</accession>
<organism evidence="1 2">
    <name type="scientific">Dermacentor silvarum</name>
    <name type="common">Tick</name>
    <dbReference type="NCBI Taxonomy" id="543639"/>
    <lineage>
        <taxon>Eukaryota</taxon>
        <taxon>Metazoa</taxon>
        <taxon>Ecdysozoa</taxon>
        <taxon>Arthropoda</taxon>
        <taxon>Chelicerata</taxon>
        <taxon>Arachnida</taxon>
        <taxon>Acari</taxon>
        <taxon>Parasitiformes</taxon>
        <taxon>Ixodida</taxon>
        <taxon>Ixodoidea</taxon>
        <taxon>Ixodidae</taxon>
        <taxon>Rhipicephalinae</taxon>
        <taxon>Dermacentor</taxon>
    </lineage>
</organism>
<evidence type="ECO:0000313" key="2">
    <source>
        <dbReference type="Proteomes" id="UP000821865"/>
    </source>
</evidence>
<dbReference type="Proteomes" id="UP000821865">
    <property type="component" value="Chromosome 10"/>
</dbReference>
<proteinExistence type="predicted"/>
<keyword evidence="2" id="KW-1185">Reference proteome</keyword>
<evidence type="ECO:0000313" key="1">
    <source>
        <dbReference type="EMBL" id="KAH7974267.1"/>
    </source>
</evidence>
<comment type="caution">
    <text evidence="1">The sequence shown here is derived from an EMBL/GenBank/DDBJ whole genome shotgun (WGS) entry which is preliminary data.</text>
</comment>
<dbReference type="EMBL" id="CM023479">
    <property type="protein sequence ID" value="KAH7974267.1"/>
    <property type="molecule type" value="Genomic_DNA"/>
</dbReference>
<gene>
    <name evidence="1" type="ORF">HPB49_013516</name>
</gene>
<name>A0ACB8DP70_DERSI</name>